<evidence type="ECO:0000313" key="3">
    <source>
        <dbReference type="Proteomes" id="UP000321533"/>
    </source>
</evidence>
<accession>A0A5B8VC90</accession>
<dbReference type="GO" id="GO:0005829">
    <property type="term" value="C:cytosol"/>
    <property type="evidence" value="ECO:0007669"/>
    <property type="project" value="TreeGrafter"/>
</dbReference>
<dbReference type="PANTHER" id="PTHR30543:SF21">
    <property type="entry name" value="NAD(P)H-DEPENDENT FMN REDUCTASE LOT6"/>
    <property type="match status" value="1"/>
</dbReference>
<name>A0A5B8VC90_9BACT</name>
<dbReference type="AlphaFoldDB" id="A0A5B8VC90"/>
<evidence type="ECO:0000313" key="2">
    <source>
        <dbReference type="EMBL" id="QEC68942.1"/>
    </source>
</evidence>
<dbReference type="RefSeq" id="WP_147191488.1">
    <property type="nucleotide sequence ID" value="NZ_CP042435.1"/>
</dbReference>
<dbReference type="EMBL" id="CP042435">
    <property type="protein sequence ID" value="QEC68942.1"/>
    <property type="molecule type" value="Genomic_DNA"/>
</dbReference>
<protein>
    <submittedName>
        <fullName evidence="2">NAD(P)H-dependent oxidoreductase</fullName>
    </submittedName>
</protein>
<feature type="domain" description="NADPH-dependent FMN reductase-like" evidence="1">
    <location>
        <begin position="6"/>
        <end position="141"/>
    </location>
</feature>
<dbReference type="GO" id="GO:0016491">
    <property type="term" value="F:oxidoreductase activity"/>
    <property type="evidence" value="ECO:0007669"/>
    <property type="project" value="InterPro"/>
</dbReference>
<sequence>MLNNKIKILGISGSLRTNSSATSVLKQTASLLPANTVLQLYEELGRLPHFDDSLEVPAEVIHFRQLVAEADGVLICTPEYAFGVPGSLKNALDWTVGSGEFVHKPVAVITAASVGKNAHASLLLTLSAITANVAEDAKLLIPFIRAKLNKKGEINDPALLADMQRVVNAFVSSIEK</sequence>
<dbReference type="Proteomes" id="UP000321533">
    <property type="component" value="Chromosome"/>
</dbReference>
<dbReference type="SUPFAM" id="SSF52218">
    <property type="entry name" value="Flavoproteins"/>
    <property type="match status" value="1"/>
</dbReference>
<keyword evidence="3" id="KW-1185">Reference proteome</keyword>
<dbReference type="InterPro" id="IPR050712">
    <property type="entry name" value="NAD(P)H-dep_reductase"/>
</dbReference>
<proteinExistence type="predicted"/>
<dbReference type="Pfam" id="PF03358">
    <property type="entry name" value="FMN_red"/>
    <property type="match status" value="1"/>
</dbReference>
<organism evidence="2 3">
    <name type="scientific">Panacibacter ginsenosidivorans</name>
    <dbReference type="NCBI Taxonomy" id="1813871"/>
    <lineage>
        <taxon>Bacteria</taxon>
        <taxon>Pseudomonadati</taxon>
        <taxon>Bacteroidota</taxon>
        <taxon>Chitinophagia</taxon>
        <taxon>Chitinophagales</taxon>
        <taxon>Chitinophagaceae</taxon>
        <taxon>Panacibacter</taxon>
    </lineage>
</organism>
<dbReference type="OrthoDB" id="9812295at2"/>
<dbReference type="KEGG" id="pgin:FRZ67_17105"/>
<evidence type="ECO:0000259" key="1">
    <source>
        <dbReference type="Pfam" id="PF03358"/>
    </source>
</evidence>
<dbReference type="InterPro" id="IPR029039">
    <property type="entry name" value="Flavoprotein-like_sf"/>
</dbReference>
<dbReference type="Gene3D" id="3.40.50.360">
    <property type="match status" value="1"/>
</dbReference>
<reference evidence="2 3" key="1">
    <citation type="journal article" date="2016" name="Int. J. Syst. Evol. Microbiol.">
        <title>Panacibacter ginsenosidivorans gen. nov., sp. nov., with ginsenoside converting activity isolated from soil of a ginseng field.</title>
        <authorList>
            <person name="Siddiqi M.Z."/>
            <person name="Muhammad Shafi S."/>
            <person name="Choi K.D."/>
            <person name="Im W.T."/>
        </authorList>
    </citation>
    <scope>NUCLEOTIDE SEQUENCE [LARGE SCALE GENOMIC DNA]</scope>
    <source>
        <strain evidence="2 3">Gsoil1550</strain>
    </source>
</reference>
<gene>
    <name evidence="2" type="ORF">FRZ67_17105</name>
</gene>
<dbReference type="InterPro" id="IPR005025">
    <property type="entry name" value="FMN_Rdtase-like_dom"/>
</dbReference>
<dbReference type="PANTHER" id="PTHR30543">
    <property type="entry name" value="CHROMATE REDUCTASE"/>
    <property type="match status" value="1"/>
</dbReference>
<dbReference type="GO" id="GO:0010181">
    <property type="term" value="F:FMN binding"/>
    <property type="evidence" value="ECO:0007669"/>
    <property type="project" value="TreeGrafter"/>
</dbReference>